<dbReference type="AlphaFoldDB" id="A0A2L0EX55"/>
<dbReference type="EMBL" id="CP012673">
    <property type="protein sequence ID" value="AUX43829.1"/>
    <property type="molecule type" value="Genomic_DNA"/>
</dbReference>
<evidence type="ECO:0000313" key="1">
    <source>
        <dbReference type="EMBL" id="AUX43829.1"/>
    </source>
</evidence>
<accession>A0A2L0EX55</accession>
<name>A0A2L0EX55_SORCE</name>
<protein>
    <submittedName>
        <fullName evidence="1">Uncharacterized protein</fullName>
    </submittedName>
</protein>
<sequence length="90" mass="9046">MLGVKCRPAPRVVAAAALASCVVPEGDRSCAACHADCGVLRSECHAKCDEDLRCVMESDAAEGQGGASSAQAGVRRAGAPAYGAADLERA</sequence>
<organism evidence="1 2">
    <name type="scientific">Sorangium cellulosum</name>
    <name type="common">Polyangium cellulosum</name>
    <dbReference type="NCBI Taxonomy" id="56"/>
    <lineage>
        <taxon>Bacteria</taxon>
        <taxon>Pseudomonadati</taxon>
        <taxon>Myxococcota</taxon>
        <taxon>Polyangia</taxon>
        <taxon>Polyangiales</taxon>
        <taxon>Polyangiaceae</taxon>
        <taxon>Sorangium</taxon>
    </lineage>
</organism>
<proteinExistence type="predicted"/>
<evidence type="ECO:0000313" key="2">
    <source>
        <dbReference type="Proteomes" id="UP000238348"/>
    </source>
</evidence>
<dbReference type="Proteomes" id="UP000238348">
    <property type="component" value="Chromosome"/>
</dbReference>
<gene>
    <name evidence="1" type="ORF">SOCE26_052840</name>
</gene>
<reference evidence="1 2" key="1">
    <citation type="submission" date="2015-09" db="EMBL/GenBank/DDBJ databases">
        <title>Sorangium comparison.</title>
        <authorList>
            <person name="Zaburannyi N."/>
            <person name="Bunk B."/>
            <person name="Overmann J."/>
            <person name="Mueller R."/>
        </authorList>
    </citation>
    <scope>NUCLEOTIDE SEQUENCE [LARGE SCALE GENOMIC DNA]</scope>
    <source>
        <strain evidence="1 2">So ce26</strain>
    </source>
</reference>